<keyword evidence="5" id="KW-0010">Activator</keyword>
<dbReference type="GO" id="GO:0005634">
    <property type="term" value="C:nucleus"/>
    <property type="evidence" value="ECO:0007669"/>
    <property type="project" value="UniProtKB-SubCell"/>
</dbReference>
<dbReference type="PROSITE" id="PS51032">
    <property type="entry name" value="AP2_ERF"/>
    <property type="match status" value="1"/>
</dbReference>
<evidence type="ECO:0000256" key="7">
    <source>
        <dbReference type="ARBA" id="ARBA00023242"/>
    </source>
</evidence>
<dbReference type="Proteomes" id="UP000619265">
    <property type="component" value="Unassembled WGS sequence"/>
</dbReference>
<evidence type="ECO:0000313" key="10">
    <source>
        <dbReference type="EMBL" id="KAF5477477.1"/>
    </source>
</evidence>
<dbReference type="PRINTS" id="PR00367">
    <property type="entry name" value="ETHRSPELEMNT"/>
</dbReference>
<evidence type="ECO:0000259" key="9">
    <source>
        <dbReference type="PROSITE" id="PS51032"/>
    </source>
</evidence>
<dbReference type="Gramene" id="Jr02_10110_p1">
    <property type="protein sequence ID" value="cds.Jr02_10110_p1"/>
    <property type="gene ID" value="Jr02_10110"/>
</dbReference>
<name>A0A833Y7J0_JUGRE</name>
<reference evidence="10" key="1">
    <citation type="submission" date="2015-10" db="EMBL/GenBank/DDBJ databases">
        <authorList>
            <person name="Martinez-Garcia P.J."/>
            <person name="Crepeau M.W."/>
            <person name="Puiu D."/>
            <person name="Gonzalez-Ibeas D."/>
            <person name="Whalen J."/>
            <person name="Stevens K."/>
            <person name="Paul R."/>
            <person name="Butterfield T."/>
            <person name="Britton M."/>
            <person name="Reagan R."/>
            <person name="Chakraborty S."/>
            <person name="Walawage S.L."/>
            <person name="Vasquez-Gross H.A."/>
            <person name="Cardeno C."/>
            <person name="Famula R."/>
            <person name="Pratt K."/>
            <person name="Kuruganti S."/>
            <person name="Aradhya M.K."/>
            <person name="Leslie C.A."/>
            <person name="Dandekar A.M."/>
            <person name="Salzberg S.L."/>
            <person name="Wegrzyn J.L."/>
            <person name="Langley C.H."/>
            <person name="Neale D.B."/>
        </authorList>
    </citation>
    <scope>NUCLEOTIDE SEQUENCE</scope>
    <source>
        <tissue evidence="10">Leaves</tissue>
    </source>
</reference>
<dbReference type="Pfam" id="PF00847">
    <property type="entry name" value="AP2"/>
    <property type="match status" value="1"/>
</dbReference>
<dbReference type="EMBL" id="LIHL02000002">
    <property type="protein sequence ID" value="KAF5477477.1"/>
    <property type="molecule type" value="Genomic_DNA"/>
</dbReference>
<dbReference type="PANTHER" id="PTHR31657:SF40">
    <property type="entry name" value="ETHYLENE-RESPONSIVE TRANSCRIPTION FACTOR ERF062"/>
    <property type="match status" value="1"/>
</dbReference>
<keyword evidence="2" id="KW-0936">Ethylene signaling pathway</keyword>
<dbReference type="SUPFAM" id="SSF54171">
    <property type="entry name" value="DNA-binding domain"/>
    <property type="match status" value="1"/>
</dbReference>
<proteinExistence type="inferred from homology"/>
<evidence type="ECO:0000256" key="1">
    <source>
        <dbReference type="ARBA" id="ARBA00004123"/>
    </source>
</evidence>
<sequence length="405" mass="45203">KQRGSCVKAEVLFPFRDILLHYIYVSFPLPLPLSSLKSQAFRNLNSSLPSRSLSNLLLCFKQFLCGRAFRRSILLSMETSNEDVSSALYLIKLHLLGEVSPVALPCLSSSDIEVSSSESRSQSLCSQTSSSDSPMVVTNFSSSNDLFDSFTFQHNETDYFGFRKSMGLATPKSHHSNNDFFQFEANPKTQTSISYSQSTRDCFALESKPQTNRTKPSLVISLPSKSNTKWIQIGNHNHQPDASSLSSVEQNASFEAKKHYRGIRQRPWGKYAAEIRDPNRRGSRVWLGTFDTAIEAAKAYDRAAFKLRGSKAILNFPLEVGNSDTTPEAAERKRRREEEEVKVVAVKKERSTESKNTTGTSSMDVPLTPSSWKAVWDGDLQGIFIPPLSPLSPHPSLGYPQLTVI</sequence>
<dbReference type="GO" id="GO:0003700">
    <property type="term" value="F:DNA-binding transcription factor activity"/>
    <property type="evidence" value="ECO:0007669"/>
    <property type="project" value="InterPro"/>
</dbReference>
<keyword evidence="7" id="KW-0539">Nucleus</keyword>
<keyword evidence="6" id="KW-0804">Transcription</keyword>
<protein>
    <recommendedName>
        <fullName evidence="9">AP2/ERF domain-containing protein</fullName>
    </recommendedName>
</protein>
<comment type="caution">
    <text evidence="10">The sequence shown here is derived from an EMBL/GenBank/DDBJ whole genome shotgun (WGS) entry which is preliminary data.</text>
</comment>
<evidence type="ECO:0000256" key="4">
    <source>
        <dbReference type="ARBA" id="ARBA00023125"/>
    </source>
</evidence>
<comment type="subcellular location">
    <subcellularLocation>
        <location evidence="1">Nucleus</location>
    </subcellularLocation>
</comment>
<reference evidence="10" key="2">
    <citation type="submission" date="2020-03" db="EMBL/GenBank/DDBJ databases">
        <title>Walnut 2.0.</title>
        <authorList>
            <person name="Marrano A."/>
            <person name="Britton M."/>
            <person name="Zimin A.V."/>
            <person name="Zaini P.A."/>
            <person name="Workman R."/>
            <person name="Puiu D."/>
            <person name="Bianco L."/>
            <person name="Allen B.J."/>
            <person name="Troggio M."/>
            <person name="Leslie C.A."/>
            <person name="Timp W."/>
            <person name="Dendekar A."/>
            <person name="Salzberg S.L."/>
            <person name="Neale D.B."/>
        </authorList>
    </citation>
    <scope>NUCLEOTIDE SEQUENCE</scope>
    <source>
        <tissue evidence="10">Leaves</tissue>
    </source>
</reference>
<dbReference type="GO" id="GO:0009873">
    <property type="term" value="P:ethylene-activated signaling pathway"/>
    <property type="evidence" value="ECO:0007669"/>
    <property type="project" value="UniProtKB-KW"/>
</dbReference>
<evidence type="ECO:0000256" key="5">
    <source>
        <dbReference type="ARBA" id="ARBA00023159"/>
    </source>
</evidence>
<feature type="non-terminal residue" evidence="10">
    <location>
        <position position="1"/>
    </location>
</feature>
<keyword evidence="3" id="KW-0805">Transcription regulation</keyword>
<dbReference type="FunFam" id="3.30.730.10:FF:000001">
    <property type="entry name" value="Ethylene-responsive transcription factor 2"/>
    <property type="match status" value="1"/>
</dbReference>
<evidence type="ECO:0000256" key="2">
    <source>
        <dbReference type="ARBA" id="ARBA00022745"/>
    </source>
</evidence>
<dbReference type="Gene3D" id="3.30.730.10">
    <property type="entry name" value="AP2/ERF domain"/>
    <property type="match status" value="1"/>
</dbReference>
<dbReference type="InterPro" id="IPR001471">
    <property type="entry name" value="AP2/ERF_dom"/>
</dbReference>
<dbReference type="PANTHER" id="PTHR31657">
    <property type="entry name" value="ETHYLENE-RESPONSIVE TRANSCRIPTION FACTOR ERF061"/>
    <property type="match status" value="1"/>
</dbReference>
<evidence type="ECO:0000256" key="8">
    <source>
        <dbReference type="ARBA" id="ARBA00024343"/>
    </source>
</evidence>
<dbReference type="InterPro" id="IPR051758">
    <property type="entry name" value="ERF/AP2-like"/>
</dbReference>
<organism evidence="10 11">
    <name type="scientific">Juglans regia</name>
    <name type="common">English walnut</name>
    <dbReference type="NCBI Taxonomy" id="51240"/>
    <lineage>
        <taxon>Eukaryota</taxon>
        <taxon>Viridiplantae</taxon>
        <taxon>Streptophyta</taxon>
        <taxon>Embryophyta</taxon>
        <taxon>Tracheophyta</taxon>
        <taxon>Spermatophyta</taxon>
        <taxon>Magnoliopsida</taxon>
        <taxon>eudicotyledons</taxon>
        <taxon>Gunneridae</taxon>
        <taxon>Pentapetalae</taxon>
        <taxon>rosids</taxon>
        <taxon>fabids</taxon>
        <taxon>Fagales</taxon>
        <taxon>Juglandaceae</taxon>
        <taxon>Juglans</taxon>
    </lineage>
</organism>
<dbReference type="CDD" id="cd00018">
    <property type="entry name" value="AP2"/>
    <property type="match status" value="1"/>
</dbReference>
<keyword evidence="4" id="KW-0238">DNA-binding</keyword>
<dbReference type="SMART" id="SM00380">
    <property type="entry name" value="AP2"/>
    <property type="match status" value="1"/>
</dbReference>
<evidence type="ECO:0000256" key="6">
    <source>
        <dbReference type="ARBA" id="ARBA00023163"/>
    </source>
</evidence>
<dbReference type="GO" id="GO:0000976">
    <property type="term" value="F:transcription cis-regulatory region binding"/>
    <property type="evidence" value="ECO:0007669"/>
    <property type="project" value="UniProtKB-ARBA"/>
</dbReference>
<evidence type="ECO:0000256" key="3">
    <source>
        <dbReference type="ARBA" id="ARBA00023015"/>
    </source>
</evidence>
<accession>A0A833Y7J0</accession>
<gene>
    <name evidence="10" type="ORF">F2P56_004114</name>
</gene>
<dbReference type="InterPro" id="IPR016177">
    <property type="entry name" value="DNA-bd_dom_sf"/>
</dbReference>
<feature type="domain" description="AP2/ERF" evidence="9">
    <location>
        <begin position="259"/>
        <end position="317"/>
    </location>
</feature>
<evidence type="ECO:0000313" key="11">
    <source>
        <dbReference type="Proteomes" id="UP000619265"/>
    </source>
</evidence>
<comment type="similarity">
    <text evidence="8">Belongs to the AP2/ERF transcription factor family. ERF subfamily.</text>
</comment>
<dbReference type="InterPro" id="IPR036955">
    <property type="entry name" value="AP2/ERF_dom_sf"/>
</dbReference>
<dbReference type="AlphaFoldDB" id="A0A833Y7J0"/>